<dbReference type="PANTHER" id="PTHR43434">
    <property type="entry name" value="PHOSPHOGLYCOLATE PHOSPHATASE"/>
    <property type="match status" value="1"/>
</dbReference>
<dbReference type="InterPro" id="IPR023214">
    <property type="entry name" value="HAD_sf"/>
</dbReference>
<dbReference type="SFLD" id="SFLDG01129">
    <property type="entry name" value="C1.5:_HAD__Beta-PGM__Phosphata"/>
    <property type="match status" value="1"/>
</dbReference>
<dbReference type="PRINTS" id="PR00413">
    <property type="entry name" value="HADHALOGNASE"/>
</dbReference>
<name>A0ABQ4CEK9_9ACTN</name>
<dbReference type="EMBL" id="BONC01000093">
    <property type="protein sequence ID" value="GIF61208.1"/>
    <property type="molecule type" value="Genomic_DNA"/>
</dbReference>
<dbReference type="SUPFAM" id="SSF56784">
    <property type="entry name" value="HAD-like"/>
    <property type="match status" value="1"/>
</dbReference>
<dbReference type="Gene3D" id="3.40.50.1000">
    <property type="entry name" value="HAD superfamily/HAD-like"/>
    <property type="match status" value="1"/>
</dbReference>
<sequence>MTTPVGVLFDVDGTLVDSTYLHAVTWWQGFRAGGHDVPVAQIHRAVGMGADRLLDHLLGSERDRSQDELVRAVHAERYAPFLNQLRPLPGAANLLRACHERGQRVALASSATPEELTAMRRALAVDDAIDAATSSGDAQRTKPEPDIIEAALRKLGLETNHVVYVGDSIWDIAACAKLGVPCVALTCGGTSRAELAGAGAVAVYEDPADLLAHLDESPLTVVYA</sequence>
<proteinExistence type="predicted"/>
<evidence type="ECO:0000313" key="2">
    <source>
        <dbReference type="Proteomes" id="UP000624325"/>
    </source>
</evidence>
<gene>
    <name evidence="1" type="ORF">Air01nite_73030</name>
</gene>
<accession>A0ABQ4CEK9</accession>
<dbReference type="InterPro" id="IPR023198">
    <property type="entry name" value="PGP-like_dom2"/>
</dbReference>
<comment type="caution">
    <text evidence="1">The sequence shown here is derived from an EMBL/GenBank/DDBJ whole genome shotgun (WGS) entry which is preliminary data.</text>
</comment>
<dbReference type="Proteomes" id="UP000624325">
    <property type="component" value="Unassembled WGS sequence"/>
</dbReference>
<dbReference type="SFLD" id="SFLDS00003">
    <property type="entry name" value="Haloacid_Dehalogenase"/>
    <property type="match status" value="1"/>
</dbReference>
<dbReference type="InterPro" id="IPR006439">
    <property type="entry name" value="HAD-SF_hydro_IA"/>
</dbReference>
<dbReference type="NCBIfam" id="TIGR01509">
    <property type="entry name" value="HAD-SF-IA-v3"/>
    <property type="match status" value="1"/>
</dbReference>
<dbReference type="NCBIfam" id="TIGR01549">
    <property type="entry name" value="HAD-SF-IA-v1"/>
    <property type="match status" value="1"/>
</dbReference>
<keyword evidence="2" id="KW-1185">Reference proteome</keyword>
<dbReference type="RefSeq" id="WP_203708022.1">
    <property type="nucleotide sequence ID" value="NZ_BAAALU010000003.1"/>
</dbReference>
<organism evidence="1 2">
    <name type="scientific">Asanoa iriomotensis</name>
    <dbReference type="NCBI Taxonomy" id="234613"/>
    <lineage>
        <taxon>Bacteria</taxon>
        <taxon>Bacillati</taxon>
        <taxon>Actinomycetota</taxon>
        <taxon>Actinomycetes</taxon>
        <taxon>Micromonosporales</taxon>
        <taxon>Micromonosporaceae</taxon>
        <taxon>Asanoa</taxon>
    </lineage>
</organism>
<protein>
    <submittedName>
        <fullName evidence="1">Haloacid dehalogenase</fullName>
    </submittedName>
</protein>
<dbReference type="InterPro" id="IPR036412">
    <property type="entry name" value="HAD-like_sf"/>
</dbReference>
<dbReference type="Pfam" id="PF00702">
    <property type="entry name" value="Hydrolase"/>
    <property type="match status" value="1"/>
</dbReference>
<dbReference type="InterPro" id="IPR050155">
    <property type="entry name" value="HAD-like_hydrolase_sf"/>
</dbReference>
<dbReference type="SFLD" id="SFLDG01135">
    <property type="entry name" value="C1.5.6:_HAD__Beta-PGM__Phospha"/>
    <property type="match status" value="1"/>
</dbReference>
<dbReference type="PANTHER" id="PTHR43434:SF16">
    <property type="entry name" value="BLL8046 PROTEIN"/>
    <property type="match status" value="1"/>
</dbReference>
<dbReference type="Gene3D" id="1.10.150.240">
    <property type="entry name" value="Putative phosphatase, domain 2"/>
    <property type="match status" value="1"/>
</dbReference>
<evidence type="ECO:0000313" key="1">
    <source>
        <dbReference type="EMBL" id="GIF61208.1"/>
    </source>
</evidence>
<reference evidence="1 2" key="1">
    <citation type="submission" date="2021-01" db="EMBL/GenBank/DDBJ databases">
        <title>Whole genome shotgun sequence of Asanoa iriomotensis NBRC 100142.</title>
        <authorList>
            <person name="Komaki H."/>
            <person name="Tamura T."/>
        </authorList>
    </citation>
    <scope>NUCLEOTIDE SEQUENCE [LARGE SCALE GENOMIC DNA]</scope>
    <source>
        <strain evidence="1 2">NBRC 100142</strain>
    </source>
</reference>